<evidence type="ECO:0000313" key="2">
    <source>
        <dbReference type="EMBL" id="CAL6109640.1"/>
    </source>
</evidence>
<name>A0AA86PKL5_9EUKA</name>
<proteinExistence type="predicted"/>
<comment type="caution">
    <text evidence="1">The sequence shown here is derived from an EMBL/GenBank/DDBJ whole genome shotgun (WGS) entry which is preliminary data.</text>
</comment>
<dbReference type="EMBL" id="CATOUU010000692">
    <property type="protein sequence ID" value="CAI9941399.1"/>
    <property type="molecule type" value="Genomic_DNA"/>
</dbReference>
<evidence type="ECO:0000313" key="1">
    <source>
        <dbReference type="EMBL" id="CAI9941399.1"/>
    </source>
</evidence>
<dbReference type="AlphaFoldDB" id="A0AA86PKL5"/>
<gene>
    <name evidence="1" type="ORF">HINF_LOCUS29044</name>
    <name evidence="2" type="ORF">HINF_LOCUS75542</name>
</gene>
<reference evidence="2 3" key="2">
    <citation type="submission" date="2024-07" db="EMBL/GenBank/DDBJ databases">
        <authorList>
            <person name="Akdeniz Z."/>
        </authorList>
    </citation>
    <scope>NUCLEOTIDE SEQUENCE [LARGE SCALE GENOMIC DNA]</scope>
</reference>
<organism evidence="1">
    <name type="scientific">Hexamita inflata</name>
    <dbReference type="NCBI Taxonomy" id="28002"/>
    <lineage>
        <taxon>Eukaryota</taxon>
        <taxon>Metamonada</taxon>
        <taxon>Diplomonadida</taxon>
        <taxon>Hexamitidae</taxon>
        <taxon>Hexamitinae</taxon>
        <taxon>Hexamita</taxon>
    </lineage>
</organism>
<reference evidence="1" key="1">
    <citation type="submission" date="2023-06" db="EMBL/GenBank/DDBJ databases">
        <authorList>
            <person name="Kurt Z."/>
        </authorList>
    </citation>
    <scope>NUCLEOTIDE SEQUENCE</scope>
</reference>
<evidence type="ECO:0000313" key="3">
    <source>
        <dbReference type="Proteomes" id="UP001642409"/>
    </source>
</evidence>
<dbReference type="Proteomes" id="UP001642409">
    <property type="component" value="Unassembled WGS sequence"/>
</dbReference>
<dbReference type="EMBL" id="CAXDID020000672">
    <property type="protein sequence ID" value="CAL6109640.1"/>
    <property type="molecule type" value="Genomic_DNA"/>
</dbReference>
<keyword evidence="3" id="KW-1185">Reference proteome</keyword>
<sequence>MRIQTGSVRGHDNWIVYQKTDRLKVQANIELRVWKWGFRMLSEDCIFAPLPNTQISYQNIQNYVKMIIKMLTINLNLKQSDIQQFSLDSVKNVMFVVCSTTRKRIGIQ</sequence>
<protein>
    <submittedName>
        <fullName evidence="2">Hypothetical_protein</fullName>
    </submittedName>
</protein>
<accession>A0AA86PKL5</accession>